<evidence type="ECO:0000256" key="2">
    <source>
        <dbReference type="ARBA" id="ARBA00022801"/>
    </source>
</evidence>
<dbReference type="AlphaFoldDB" id="A0A6V7RQC1"/>
<gene>
    <name evidence="4" type="ORF">JEOSCH030_01829</name>
</gene>
<comment type="caution">
    <text evidence="4">The sequence shown here is derived from an EMBL/GenBank/DDBJ whole genome shotgun (WGS) entry which is preliminary data.</text>
</comment>
<sequence>MKEKTVLLIIDMINNMDFIGSENLLKHTKHIIEPLLNLKKHAKEQGIPIVYVNDNYGMWTEDKTALIKEAKKGIAKEIIEEIEPSEGDIFLIKPKHSGFYGTQLQTLLNDIVREILF</sequence>
<keyword evidence="2" id="KW-0378">Hydrolase</keyword>
<dbReference type="RefSeq" id="WP_268234188.1">
    <property type="nucleotide sequence ID" value="NZ_BMDB01000002.1"/>
</dbReference>
<evidence type="ECO:0000259" key="3">
    <source>
        <dbReference type="Pfam" id="PF00857"/>
    </source>
</evidence>
<comment type="similarity">
    <text evidence="1">Belongs to the isochorismatase family.</text>
</comment>
<reference evidence="4 5" key="1">
    <citation type="submission" date="2020-07" db="EMBL/GenBank/DDBJ databases">
        <authorList>
            <person name="Criscuolo A."/>
        </authorList>
    </citation>
    <scope>NUCLEOTIDE SEQUENCE [LARGE SCALE GENOMIC DNA]</scope>
    <source>
        <strain evidence="5">CIP 111030</strain>
    </source>
</reference>
<keyword evidence="5" id="KW-1185">Reference proteome</keyword>
<dbReference type="PANTHER" id="PTHR43540:SF6">
    <property type="entry name" value="ISOCHORISMATASE-LIKE DOMAIN-CONTAINING PROTEIN"/>
    <property type="match status" value="1"/>
</dbReference>
<dbReference type="Gene3D" id="3.40.50.850">
    <property type="entry name" value="Isochorismatase-like"/>
    <property type="match status" value="1"/>
</dbReference>
<name>A0A6V7RQC1_9BACL</name>
<dbReference type="Pfam" id="PF00857">
    <property type="entry name" value="Isochorismatase"/>
    <property type="match status" value="1"/>
</dbReference>
<protein>
    <recommendedName>
        <fullName evidence="3">Isochorismatase-like domain-containing protein</fullName>
    </recommendedName>
</protein>
<evidence type="ECO:0000256" key="1">
    <source>
        <dbReference type="ARBA" id="ARBA00006336"/>
    </source>
</evidence>
<dbReference type="SUPFAM" id="SSF52499">
    <property type="entry name" value="Isochorismatase-like hydrolases"/>
    <property type="match status" value="1"/>
</dbReference>
<dbReference type="EMBL" id="CAJEWE010000016">
    <property type="protein sequence ID" value="CAD2080446.1"/>
    <property type="molecule type" value="Genomic_DNA"/>
</dbReference>
<dbReference type="Proteomes" id="UP000521032">
    <property type="component" value="Unassembled WGS sequence"/>
</dbReference>
<accession>A0A6V7RQC1</accession>
<dbReference type="InterPro" id="IPR000868">
    <property type="entry name" value="Isochorismatase-like_dom"/>
</dbReference>
<feature type="domain" description="Isochorismatase-like" evidence="3">
    <location>
        <begin position="5"/>
        <end position="110"/>
    </location>
</feature>
<organism evidence="4 5">
    <name type="scientific">Phocicoccus schoeneichii</name>
    <dbReference type="NCBI Taxonomy" id="1812261"/>
    <lineage>
        <taxon>Bacteria</taxon>
        <taxon>Bacillati</taxon>
        <taxon>Bacillota</taxon>
        <taxon>Bacilli</taxon>
        <taxon>Bacillales</taxon>
        <taxon>Salinicoccaceae</taxon>
        <taxon>Phocicoccus</taxon>
    </lineage>
</organism>
<evidence type="ECO:0000313" key="5">
    <source>
        <dbReference type="Proteomes" id="UP000521032"/>
    </source>
</evidence>
<dbReference type="GO" id="GO:0016787">
    <property type="term" value="F:hydrolase activity"/>
    <property type="evidence" value="ECO:0007669"/>
    <property type="project" value="UniProtKB-KW"/>
</dbReference>
<dbReference type="InterPro" id="IPR050272">
    <property type="entry name" value="Isochorismatase-like_hydrls"/>
</dbReference>
<evidence type="ECO:0000313" key="4">
    <source>
        <dbReference type="EMBL" id="CAD2080446.1"/>
    </source>
</evidence>
<dbReference type="InterPro" id="IPR036380">
    <property type="entry name" value="Isochorismatase-like_sf"/>
</dbReference>
<dbReference type="PANTHER" id="PTHR43540">
    <property type="entry name" value="PEROXYUREIDOACRYLATE/UREIDOACRYLATE AMIDOHYDROLASE-RELATED"/>
    <property type="match status" value="1"/>
</dbReference>
<proteinExistence type="inferred from homology"/>